<dbReference type="InterPro" id="IPR002123">
    <property type="entry name" value="Plipid/glycerol_acylTrfase"/>
</dbReference>
<dbReference type="Pfam" id="PF01553">
    <property type="entry name" value="Acyltransferase"/>
    <property type="match status" value="1"/>
</dbReference>
<comment type="caution">
    <text evidence="4">The sequence shown here is derived from an EMBL/GenBank/DDBJ whole genome shotgun (WGS) entry which is preliminary data.</text>
</comment>
<evidence type="ECO:0000256" key="2">
    <source>
        <dbReference type="ARBA" id="ARBA00023315"/>
    </source>
</evidence>
<name>A0A542ZR52_9ACTN</name>
<sequence>MWAPSEEMTLNGWYWFFKALLWIPIQILAPTKVSGAENVPDKGPVVLAGNHISYAETVLIPANLRRRVTFPAKAEAFNMPGVGGRLLGWFLRAIGQVPMDRSGGRASAASMDEANHVLTTGGVLGIFPEGTRSPDGRMYKGRTGMARLVLQNRVPVVPVASVGTEIVRGPLGIPHVRSPRIRYGRMLDFTPWADNAGDREVLRWVTDTTMAEIQKLSGQRYVDAYASSVKSGILTPEEVEARIAPAPGWNRERPLTDAERLAVQTAAKESGVDH</sequence>
<dbReference type="AlphaFoldDB" id="A0A542ZR52"/>
<dbReference type="GO" id="GO:0005886">
    <property type="term" value="C:plasma membrane"/>
    <property type="evidence" value="ECO:0007669"/>
    <property type="project" value="TreeGrafter"/>
</dbReference>
<dbReference type="GO" id="GO:0003841">
    <property type="term" value="F:1-acylglycerol-3-phosphate O-acyltransferase activity"/>
    <property type="evidence" value="ECO:0007669"/>
    <property type="project" value="TreeGrafter"/>
</dbReference>
<evidence type="ECO:0000313" key="5">
    <source>
        <dbReference type="Proteomes" id="UP000316196"/>
    </source>
</evidence>
<protein>
    <submittedName>
        <fullName evidence="4">1-acyl-sn-glycerol-3-phosphate acyltransferase</fullName>
    </submittedName>
</protein>
<keyword evidence="2 4" id="KW-0012">Acyltransferase</keyword>
<evidence type="ECO:0000256" key="1">
    <source>
        <dbReference type="ARBA" id="ARBA00022679"/>
    </source>
</evidence>
<dbReference type="CDD" id="cd07989">
    <property type="entry name" value="LPLAT_AGPAT-like"/>
    <property type="match status" value="1"/>
</dbReference>
<organism evidence="4 5">
    <name type="scientific">Propioniferax innocua</name>
    <dbReference type="NCBI Taxonomy" id="1753"/>
    <lineage>
        <taxon>Bacteria</taxon>
        <taxon>Bacillati</taxon>
        <taxon>Actinomycetota</taxon>
        <taxon>Actinomycetes</taxon>
        <taxon>Propionibacteriales</taxon>
        <taxon>Propionibacteriaceae</taxon>
        <taxon>Propioniferax</taxon>
    </lineage>
</organism>
<dbReference type="PANTHER" id="PTHR10434">
    <property type="entry name" value="1-ACYL-SN-GLYCEROL-3-PHOSPHATE ACYLTRANSFERASE"/>
    <property type="match status" value="1"/>
</dbReference>
<evidence type="ECO:0000313" key="4">
    <source>
        <dbReference type="EMBL" id="TQL62831.1"/>
    </source>
</evidence>
<feature type="domain" description="Phospholipid/glycerol acyltransferase" evidence="3">
    <location>
        <begin position="45"/>
        <end position="164"/>
    </location>
</feature>
<dbReference type="PANTHER" id="PTHR10434:SF11">
    <property type="entry name" value="1-ACYL-SN-GLYCEROL-3-PHOSPHATE ACYLTRANSFERASE"/>
    <property type="match status" value="1"/>
</dbReference>
<evidence type="ECO:0000259" key="3">
    <source>
        <dbReference type="SMART" id="SM00563"/>
    </source>
</evidence>
<proteinExistence type="predicted"/>
<reference evidence="4 5" key="1">
    <citation type="submission" date="2019-06" db="EMBL/GenBank/DDBJ databases">
        <title>Sequencing the genomes of 1000 actinobacteria strains.</title>
        <authorList>
            <person name="Klenk H.-P."/>
        </authorList>
    </citation>
    <scope>NUCLEOTIDE SEQUENCE [LARGE SCALE GENOMIC DNA]</scope>
    <source>
        <strain evidence="4 5">DSM 8251</strain>
    </source>
</reference>
<dbReference type="GO" id="GO:0006654">
    <property type="term" value="P:phosphatidic acid biosynthetic process"/>
    <property type="evidence" value="ECO:0007669"/>
    <property type="project" value="TreeGrafter"/>
</dbReference>
<dbReference type="SUPFAM" id="SSF69593">
    <property type="entry name" value="Glycerol-3-phosphate (1)-acyltransferase"/>
    <property type="match status" value="1"/>
</dbReference>
<accession>A0A542ZR52</accession>
<dbReference type="EMBL" id="VFOR01000001">
    <property type="protein sequence ID" value="TQL62831.1"/>
    <property type="molecule type" value="Genomic_DNA"/>
</dbReference>
<dbReference type="Proteomes" id="UP000316196">
    <property type="component" value="Unassembled WGS sequence"/>
</dbReference>
<dbReference type="SMART" id="SM00563">
    <property type="entry name" value="PlsC"/>
    <property type="match status" value="1"/>
</dbReference>
<keyword evidence="5" id="KW-1185">Reference proteome</keyword>
<keyword evidence="1 4" id="KW-0808">Transferase</keyword>
<gene>
    <name evidence="4" type="ORF">FB460_0622</name>
</gene>